<feature type="transmembrane region" description="Helical" evidence="1">
    <location>
        <begin position="182"/>
        <end position="200"/>
    </location>
</feature>
<protein>
    <submittedName>
        <fullName evidence="2">Uncharacterized protein</fullName>
    </submittedName>
</protein>
<sequence length="224" mass="25000">MTAKENISKRLIFYILGLNFIAIALVLNIRYNLGVAAFSSVMYSISSIYGISLGIASIICYLIFVLAQCILSRKITAMYLIEIPFSFAFGFLTDFYDMIIPDFTAILPIRVILFLATMFLTALGVFLYVNAAFIMIPTEGIVETISKVFSSRFSLVKNIFDISMVVISVLLCLFYRTPLYGIGAGTILSAFCIGRIIKIYESFLSIPGNPKTVNVKEEIYPENN</sequence>
<reference evidence="2" key="2">
    <citation type="submission" date="2021-04" db="EMBL/GenBank/DDBJ databases">
        <authorList>
            <person name="Gilroy R."/>
        </authorList>
    </citation>
    <scope>NUCLEOTIDE SEQUENCE</scope>
    <source>
        <strain evidence="2">ChiSjej1B19-5720</strain>
    </source>
</reference>
<keyword evidence="1" id="KW-1133">Transmembrane helix</keyword>
<accession>A0A9D2LVN6</accession>
<feature type="transmembrane region" description="Helical" evidence="1">
    <location>
        <begin position="111"/>
        <end position="134"/>
    </location>
</feature>
<feature type="transmembrane region" description="Helical" evidence="1">
    <location>
        <begin position="43"/>
        <end position="67"/>
    </location>
</feature>
<feature type="transmembrane region" description="Helical" evidence="1">
    <location>
        <begin position="12"/>
        <end position="31"/>
    </location>
</feature>
<feature type="transmembrane region" description="Helical" evidence="1">
    <location>
        <begin position="79"/>
        <end position="99"/>
    </location>
</feature>
<comment type="caution">
    <text evidence="2">The sequence shown here is derived from an EMBL/GenBank/DDBJ whole genome shotgun (WGS) entry which is preliminary data.</text>
</comment>
<keyword evidence="1" id="KW-0472">Membrane</keyword>
<dbReference type="InterPro" id="IPR038750">
    <property type="entry name" value="YczE/YyaS-like"/>
</dbReference>
<dbReference type="EMBL" id="DWYZ01000235">
    <property type="protein sequence ID" value="HJB29598.1"/>
    <property type="molecule type" value="Genomic_DNA"/>
</dbReference>
<keyword evidence="1" id="KW-0812">Transmembrane</keyword>
<dbReference type="PANTHER" id="PTHR40078:SF1">
    <property type="entry name" value="INTEGRAL MEMBRANE PROTEIN"/>
    <property type="match status" value="1"/>
</dbReference>
<dbReference type="Pfam" id="PF19700">
    <property type="entry name" value="DUF6198"/>
    <property type="match status" value="1"/>
</dbReference>
<evidence type="ECO:0000256" key="1">
    <source>
        <dbReference type="SAM" id="Phobius"/>
    </source>
</evidence>
<organism evidence="2 3">
    <name type="scientific">Candidatus Blautia faecavium</name>
    <dbReference type="NCBI Taxonomy" id="2838487"/>
    <lineage>
        <taxon>Bacteria</taxon>
        <taxon>Bacillati</taxon>
        <taxon>Bacillota</taxon>
        <taxon>Clostridia</taxon>
        <taxon>Lachnospirales</taxon>
        <taxon>Lachnospiraceae</taxon>
        <taxon>Blautia</taxon>
    </lineage>
</organism>
<dbReference type="AlphaFoldDB" id="A0A9D2LVN6"/>
<name>A0A9D2LVN6_9FIRM</name>
<evidence type="ECO:0000313" key="3">
    <source>
        <dbReference type="Proteomes" id="UP000823842"/>
    </source>
</evidence>
<feature type="transmembrane region" description="Helical" evidence="1">
    <location>
        <begin position="155"/>
        <end position="176"/>
    </location>
</feature>
<gene>
    <name evidence="2" type="ORF">IAA06_12535</name>
</gene>
<dbReference type="Proteomes" id="UP000823842">
    <property type="component" value="Unassembled WGS sequence"/>
</dbReference>
<evidence type="ECO:0000313" key="2">
    <source>
        <dbReference type="EMBL" id="HJB29598.1"/>
    </source>
</evidence>
<reference evidence="2" key="1">
    <citation type="journal article" date="2021" name="PeerJ">
        <title>Extensive microbial diversity within the chicken gut microbiome revealed by metagenomics and culture.</title>
        <authorList>
            <person name="Gilroy R."/>
            <person name="Ravi A."/>
            <person name="Getino M."/>
            <person name="Pursley I."/>
            <person name="Horton D.L."/>
            <person name="Alikhan N.F."/>
            <person name="Baker D."/>
            <person name="Gharbi K."/>
            <person name="Hall N."/>
            <person name="Watson M."/>
            <person name="Adriaenssens E.M."/>
            <person name="Foster-Nyarko E."/>
            <person name="Jarju S."/>
            <person name="Secka A."/>
            <person name="Antonio M."/>
            <person name="Oren A."/>
            <person name="Chaudhuri R.R."/>
            <person name="La Ragione R."/>
            <person name="Hildebrand F."/>
            <person name="Pallen M.J."/>
        </authorList>
    </citation>
    <scope>NUCLEOTIDE SEQUENCE</scope>
    <source>
        <strain evidence="2">ChiSjej1B19-5720</strain>
    </source>
</reference>
<dbReference type="PANTHER" id="PTHR40078">
    <property type="entry name" value="INTEGRAL MEMBRANE PROTEIN-RELATED"/>
    <property type="match status" value="1"/>
</dbReference>
<proteinExistence type="predicted"/>